<keyword evidence="2" id="KW-1185">Reference proteome</keyword>
<evidence type="ECO:0000313" key="2">
    <source>
        <dbReference type="Proteomes" id="UP000800097"/>
    </source>
</evidence>
<reference evidence="1" key="1">
    <citation type="journal article" date="2020" name="Stud. Mycol.">
        <title>101 Dothideomycetes genomes: a test case for predicting lifestyles and emergence of pathogens.</title>
        <authorList>
            <person name="Haridas S."/>
            <person name="Albert R."/>
            <person name="Binder M."/>
            <person name="Bloem J."/>
            <person name="Labutti K."/>
            <person name="Salamov A."/>
            <person name="Andreopoulos B."/>
            <person name="Baker S."/>
            <person name="Barry K."/>
            <person name="Bills G."/>
            <person name="Bluhm B."/>
            <person name="Cannon C."/>
            <person name="Castanera R."/>
            <person name="Culley D."/>
            <person name="Daum C."/>
            <person name="Ezra D."/>
            <person name="Gonzalez J."/>
            <person name="Henrissat B."/>
            <person name="Kuo A."/>
            <person name="Liang C."/>
            <person name="Lipzen A."/>
            <person name="Lutzoni F."/>
            <person name="Magnuson J."/>
            <person name="Mondo S."/>
            <person name="Nolan M."/>
            <person name="Ohm R."/>
            <person name="Pangilinan J."/>
            <person name="Park H.-J."/>
            <person name="Ramirez L."/>
            <person name="Alfaro M."/>
            <person name="Sun H."/>
            <person name="Tritt A."/>
            <person name="Yoshinaga Y."/>
            <person name="Zwiers L.-H."/>
            <person name="Turgeon B."/>
            <person name="Goodwin S."/>
            <person name="Spatafora J."/>
            <person name="Crous P."/>
            <person name="Grigoriev I."/>
        </authorList>
    </citation>
    <scope>NUCLEOTIDE SEQUENCE</scope>
    <source>
        <strain evidence="1">CBS 379.55</strain>
    </source>
</reference>
<name>A0A6A6JMJ4_WESOR</name>
<dbReference type="AlphaFoldDB" id="A0A6A6JMJ4"/>
<gene>
    <name evidence="1" type="ORF">EI97DRAFT_431950</name>
</gene>
<sequence>MDRVRTAPAAAAATVSLLDSVYSNSLGRSDQPFGSHALLVLVARVLSRVQAFIPAPAQQEDGRTLCSGAAATGLAIGNWQKELAILSVGYACSEEESVAK</sequence>
<dbReference type="Proteomes" id="UP000800097">
    <property type="component" value="Unassembled WGS sequence"/>
</dbReference>
<dbReference type="RefSeq" id="XP_033655409.1">
    <property type="nucleotide sequence ID" value="XM_033798057.1"/>
</dbReference>
<accession>A0A6A6JMJ4</accession>
<dbReference type="GeneID" id="54551232"/>
<organism evidence="1 2">
    <name type="scientific">Westerdykella ornata</name>
    <dbReference type="NCBI Taxonomy" id="318751"/>
    <lineage>
        <taxon>Eukaryota</taxon>
        <taxon>Fungi</taxon>
        <taxon>Dikarya</taxon>
        <taxon>Ascomycota</taxon>
        <taxon>Pezizomycotina</taxon>
        <taxon>Dothideomycetes</taxon>
        <taxon>Pleosporomycetidae</taxon>
        <taxon>Pleosporales</taxon>
        <taxon>Sporormiaceae</taxon>
        <taxon>Westerdykella</taxon>
    </lineage>
</organism>
<dbReference type="EMBL" id="ML986489">
    <property type="protein sequence ID" value="KAF2277870.1"/>
    <property type="molecule type" value="Genomic_DNA"/>
</dbReference>
<protein>
    <submittedName>
        <fullName evidence="1">Uncharacterized protein</fullName>
    </submittedName>
</protein>
<proteinExistence type="predicted"/>
<evidence type="ECO:0000313" key="1">
    <source>
        <dbReference type="EMBL" id="KAF2277870.1"/>
    </source>
</evidence>